<evidence type="ECO:0000313" key="1">
    <source>
        <dbReference type="EMBL" id="GLG03716.1"/>
    </source>
</evidence>
<comment type="caution">
    <text evidence="1">The sequence shown here is derived from an EMBL/GenBank/DDBJ whole genome shotgun (WGS) entry which is preliminary data.</text>
</comment>
<reference evidence="2" key="4">
    <citation type="submission" date="2022-11" db="EMBL/GenBank/DDBJ databases">
        <title>Draft genome sequence of Sellimonas catena strain 18CBH55.</title>
        <authorList>
            <person name="Atsushi H."/>
            <person name="Moriya O."/>
            <person name="Mitsuo S."/>
        </authorList>
    </citation>
    <scope>NUCLEOTIDE SEQUENCE</scope>
    <source>
        <strain evidence="2">18CBH55</strain>
    </source>
</reference>
<reference evidence="1 3" key="5">
    <citation type="journal article" date="2023" name="Int. J. Syst. Evol. Microbiol.">
        <title>Sellimonas catena sp. nov., isolated from human faeces.</title>
        <authorList>
            <person name="Hisatomi A."/>
            <person name="Ohkuma M."/>
            <person name="Sakamoto M."/>
        </authorList>
    </citation>
    <scope>NUCLEOTIDE SEQUENCE [LARGE SCALE GENOMIC DNA]</scope>
    <source>
        <strain evidence="1 3">12EGH17</strain>
        <strain evidence="2">18CBH55</strain>
    </source>
</reference>
<proteinExistence type="predicted"/>
<reference evidence="1" key="2">
    <citation type="submission" date="2022-11" db="EMBL/GenBank/DDBJ databases">
        <title>Draft genome sequence of Sellimonas catena strain 12EGH17.</title>
        <authorList>
            <person name="Atsushi H."/>
            <person name="Moriya O."/>
            <person name="Mitsuo S."/>
        </authorList>
    </citation>
    <scope>NUCLEOTIDE SEQUENCE</scope>
    <source>
        <strain evidence="1">12EGH17</strain>
    </source>
</reference>
<protein>
    <submittedName>
        <fullName evidence="1">Uncharacterized protein</fullName>
    </submittedName>
</protein>
<organism evidence="1 3">
    <name type="scientific">Sellimonas catena</name>
    <dbReference type="NCBI Taxonomy" id="2994035"/>
    <lineage>
        <taxon>Bacteria</taxon>
        <taxon>Bacillati</taxon>
        <taxon>Bacillota</taxon>
        <taxon>Clostridia</taxon>
        <taxon>Lachnospirales</taxon>
        <taxon>Lachnospiraceae</taxon>
        <taxon>Sellimonas</taxon>
    </lineage>
</organism>
<accession>A0A9W6FDN3</accession>
<reference evidence="2" key="3">
    <citation type="submission" date="2022-11" db="EMBL/GenBank/DDBJ databases">
        <title>Draft genome sequence of Sellimonas catena strain 18CBH55.</title>
        <authorList>
            <person name="Hisatomi A."/>
            <person name="Ohkuma M."/>
            <person name="Sakamoto M."/>
        </authorList>
    </citation>
    <scope>NUCLEOTIDE SEQUENCE</scope>
    <source>
        <strain evidence="2">18CBH55</strain>
    </source>
</reference>
<reference evidence="1" key="1">
    <citation type="submission" date="2022-11" db="EMBL/GenBank/DDBJ databases">
        <title>Draft genome sequence of Sellimonas catena strain 12EGH17.</title>
        <authorList>
            <person name="Hisatomi A."/>
            <person name="Ohkuma M."/>
            <person name="Sakamoto M."/>
        </authorList>
    </citation>
    <scope>NUCLEOTIDE SEQUENCE</scope>
    <source>
        <strain evidence="1">12EGH17</strain>
    </source>
</reference>
<evidence type="ECO:0000313" key="2">
    <source>
        <dbReference type="EMBL" id="GLG89495.1"/>
    </source>
</evidence>
<dbReference type="RefSeq" id="WP_281844621.1">
    <property type="nucleotide sequence ID" value="NZ_BSBO01000006.1"/>
</dbReference>
<evidence type="ECO:0000313" key="3">
    <source>
        <dbReference type="Proteomes" id="UP001145145"/>
    </source>
</evidence>
<name>A0A9W6FDN3_9FIRM</name>
<dbReference type="AlphaFoldDB" id="A0A9W6FDN3"/>
<sequence>MKRRTKHGIISALVLILLFSPSGCSSRKLEYHGNLGYDLSNIDYEEVVFNIYHSNTEQHTWEKLTEFLCSPEKGHYADIRLEGSENRITAIVEDNYVAEENDTETFYTEDINSYEFAINGFQGTLNGFQTFEIEDTAEEQYYRLYPVTNDSGISYSRDLSLNTPYDEEEVNLDNILITMTIE</sequence>
<dbReference type="Proteomes" id="UP001145094">
    <property type="component" value="Unassembled WGS sequence"/>
</dbReference>
<dbReference type="EMBL" id="BSBO01000006">
    <property type="protein sequence ID" value="GLG03716.1"/>
    <property type="molecule type" value="Genomic_DNA"/>
</dbReference>
<keyword evidence="3" id="KW-1185">Reference proteome</keyword>
<dbReference type="Proteomes" id="UP001145145">
    <property type="component" value="Unassembled WGS sequence"/>
</dbReference>
<dbReference type="EMBL" id="BSCH01000005">
    <property type="protein sequence ID" value="GLG89495.1"/>
    <property type="molecule type" value="Genomic_DNA"/>
</dbReference>
<gene>
    <name evidence="1" type="ORF">Selli1_08900</name>
    <name evidence="2" type="ORF">Selli2_09220</name>
</gene>